<reference evidence="5 6" key="1">
    <citation type="submission" date="2016-06" db="EMBL/GenBank/DDBJ databases">
        <authorList>
            <person name="Kjaerup R.B."/>
            <person name="Dalgaard T.S."/>
            <person name="Juul-Madsen H.R."/>
        </authorList>
    </citation>
    <scope>NUCLEOTIDE SEQUENCE [LARGE SCALE GENOMIC DNA]</scope>
    <source>
        <strain evidence="5 6">373-A1</strain>
    </source>
</reference>
<dbReference type="RefSeq" id="WP_027097778.1">
    <property type="nucleotide sequence ID" value="NZ_CABJAZ010000002.1"/>
</dbReference>
<dbReference type="PANTHER" id="PTHR38445:SF7">
    <property type="entry name" value="GNTR-FAMILY TRANSCRIPTIONAL REGULATOR"/>
    <property type="match status" value="1"/>
</dbReference>
<dbReference type="Pfam" id="PF00392">
    <property type="entry name" value="GntR"/>
    <property type="match status" value="1"/>
</dbReference>
<dbReference type="SMART" id="SM00345">
    <property type="entry name" value="HTH_GNTR"/>
    <property type="match status" value="1"/>
</dbReference>
<dbReference type="InterPro" id="IPR036390">
    <property type="entry name" value="WH_DNA-bd_sf"/>
</dbReference>
<dbReference type="OrthoDB" id="9801546at2"/>
<dbReference type="GO" id="GO:0003677">
    <property type="term" value="F:DNA binding"/>
    <property type="evidence" value="ECO:0007669"/>
    <property type="project" value="UniProtKB-KW"/>
</dbReference>
<dbReference type="Proteomes" id="UP000092714">
    <property type="component" value="Unassembled WGS sequence"/>
</dbReference>
<dbReference type="PROSITE" id="PS50949">
    <property type="entry name" value="HTH_GNTR"/>
    <property type="match status" value="1"/>
</dbReference>
<protein>
    <submittedName>
        <fullName evidence="5">GntR family transcriptional regulator</fullName>
    </submittedName>
</protein>
<name>A0A174D5Y3_9CLOT</name>
<comment type="caution">
    <text evidence="5">The sequence shown here is derived from an EMBL/GenBank/DDBJ whole genome shotgun (WGS) entry which is preliminary data.</text>
</comment>
<dbReference type="EMBL" id="MAPZ01000010">
    <property type="protein sequence ID" value="OBY11788.1"/>
    <property type="molecule type" value="Genomic_DNA"/>
</dbReference>
<feature type="domain" description="HTH gntR-type" evidence="4">
    <location>
        <begin position="11"/>
        <end position="79"/>
    </location>
</feature>
<evidence type="ECO:0000256" key="1">
    <source>
        <dbReference type="ARBA" id="ARBA00023015"/>
    </source>
</evidence>
<dbReference type="InterPro" id="IPR036388">
    <property type="entry name" value="WH-like_DNA-bd_sf"/>
</dbReference>
<evidence type="ECO:0000256" key="2">
    <source>
        <dbReference type="ARBA" id="ARBA00023125"/>
    </source>
</evidence>
<keyword evidence="3" id="KW-0804">Transcription</keyword>
<dbReference type="GeneID" id="42775612"/>
<keyword evidence="1" id="KW-0805">Transcription regulation</keyword>
<dbReference type="Gene3D" id="1.10.10.10">
    <property type="entry name" value="Winged helix-like DNA-binding domain superfamily/Winged helix DNA-binding domain"/>
    <property type="match status" value="1"/>
</dbReference>
<keyword evidence="6" id="KW-1185">Reference proteome</keyword>
<evidence type="ECO:0000313" key="5">
    <source>
        <dbReference type="EMBL" id="OBY11788.1"/>
    </source>
</evidence>
<dbReference type="PANTHER" id="PTHR38445">
    <property type="entry name" value="HTH-TYPE TRANSCRIPTIONAL REPRESSOR YTRA"/>
    <property type="match status" value="1"/>
</dbReference>
<gene>
    <name evidence="5" type="ORF">CP373A1_02375</name>
</gene>
<dbReference type="CDD" id="cd07377">
    <property type="entry name" value="WHTH_GntR"/>
    <property type="match status" value="1"/>
</dbReference>
<dbReference type="GO" id="GO:0003700">
    <property type="term" value="F:DNA-binding transcription factor activity"/>
    <property type="evidence" value="ECO:0007669"/>
    <property type="project" value="InterPro"/>
</dbReference>
<organism evidence="5 6">
    <name type="scientific">Clostridium paraputrificum</name>
    <dbReference type="NCBI Taxonomy" id="29363"/>
    <lineage>
        <taxon>Bacteria</taxon>
        <taxon>Bacillati</taxon>
        <taxon>Bacillota</taxon>
        <taxon>Clostridia</taxon>
        <taxon>Eubacteriales</taxon>
        <taxon>Clostridiaceae</taxon>
        <taxon>Clostridium</taxon>
    </lineage>
</organism>
<evidence type="ECO:0000259" key="4">
    <source>
        <dbReference type="PROSITE" id="PS50949"/>
    </source>
</evidence>
<dbReference type="SUPFAM" id="SSF46785">
    <property type="entry name" value="Winged helix' DNA-binding domain"/>
    <property type="match status" value="1"/>
</dbReference>
<dbReference type="eggNOG" id="COG1725">
    <property type="taxonomic scope" value="Bacteria"/>
</dbReference>
<proteinExistence type="predicted"/>
<dbReference type="InterPro" id="IPR000524">
    <property type="entry name" value="Tscrpt_reg_HTH_GntR"/>
</dbReference>
<keyword evidence="2" id="KW-0238">DNA-binding</keyword>
<dbReference type="AlphaFoldDB" id="A0A174D5Y3"/>
<evidence type="ECO:0000256" key="3">
    <source>
        <dbReference type="ARBA" id="ARBA00023163"/>
    </source>
</evidence>
<sequence length="124" mass="13733">MNILISNSSSVPLYEQISNQIKNQILNGELKPSEALPSIRMLAKDLKVSIITTKRAYEELEKEGFIKTVAGKGTFVSEGNSDRLKEAAICEIEIKLDDAISQAKAIGLTLDECLEIFKSLFLEE</sequence>
<accession>A0A174D5Y3</accession>
<evidence type="ECO:0000313" key="6">
    <source>
        <dbReference type="Proteomes" id="UP000092714"/>
    </source>
</evidence>